<comment type="caution">
    <text evidence="1">The sequence shown here is derived from an EMBL/GenBank/DDBJ whole genome shotgun (WGS) entry which is preliminary data.</text>
</comment>
<sequence>TIRKPTAVGKRPRRDARAQHCMAGYVTLNGFKAYALFDSGSTTDSVSPQVTKVAKLPVFQLENPVTLQLGCVGSRSKIFYGCEVTAQF</sequence>
<accession>A0ACB7ZNX0</accession>
<name>A0ACB7ZNX0_9AGAM</name>
<dbReference type="EMBL" id="MU269426">
    <property type="protein sequence ID" value="KAH7902890.1"/>
    <property type="molecule type" value="Genomic_DNA"/>
</dbReference>
<feature type="non-terminal residue" evidence="1">
    <location>
        <position position="1"/>
    </location>
</feature>
<evidence type="ECO:0000313" key="1">
    <source>
        <dbReference type="EMBL" id="KAH7902890.1"/>
    </source>
</evidence>
<proteinExistence type="predicted"/>
<feature type="non-terminal residue" evidence="1">
    <location>
        <position position="88"/>
    </location>
</feature>
<organism evidence="1 2">
    <name type="scientific">Hygrophoropsis aurantiaca</name>
    <dbReference type="NCBI Taxonomy" id="72124"/>
    <lineage>
        <taxon>Eukaryota</taxon>
        <taxon>Fungi</taxon>
        <taxon>Dikarya</taxon>
        <taxon>Basidiomycota</taxon>
        <taxon>Agaricomycotina</taxon>
        <taxon>Agaricomycetes</taxon>
        <taxon>Agaricomycetidae</taxon>
        <taxon>Boletales</taxon>
        <taxon>Coniophorineae</taxon>
        <taxon>Hygrophoropsidaceae</taxon>
        <taxon>Hygrophoropsis</taxon>
    </lineage>
</organism>
<evidence type="ECO:0000313" key="2">
    <source>
        <dbReference type="Proteomes" id="UP000790377"/>
    </source>
</evidence>
<protein>
    <submittedName>
        <fullName evidence="1">Uncharacterized protein</fullName>
    </submittedName>
</protein>
<gene>
    <name evidence="1" type="ORF">BJ138DRAFT_987968</name>
</gene>
<dbReference type="Proteomes" id="UP000790377">
    <property type="component" value="Unassembled WGS sequence"/>
</dbReference>
<keyword evidence="2" id="KW-1185">Reference proteome</keyword>
<reference evidence="1" key="1">
    <citation type="journal article" date="2021" name="New Phytol.">
        <title>Evolutionary innovations through gain and loss of genes in the ectomycorrhizal Boletales.</title>
        <authorList>
            <person name="Wu G."/>
            <person name="Miyauchi S."/>
            <person name="Morin E."/>
            <person name="Kuo A."/>
            <person name="Drula E."/>
            <person name="Varga T."/>
            <person name="Kohler A."/>
            <person name="Feng B."/>
            <person name="Cao Y."/>
            <person name="Lipzen A."/>
            <person name="Daum C."/>
            <person name="Hundley H."/>
            <person name="Pangilinan J."/>
            <person name="Johnson J."/>
            <person name="Barry K."/>
            <person name="LaButti K."/>
            <person name="Ng V."/>
            <person name="Ahrendt S."/>
            <person name="Min B."/>
            <person name="Choi I.G."/>
            <person name="Park H."/>
            <person name="Plett J.M."/>
            <person name="Magnuson J."/>
            <person name="Spatafora J.W."/>
            <person name="Nagy L.G."/>
            <person name="Henrissat B."/>
            <person name="Grigoriev I.V."/>
            <person name="Yang Z.L."/>
            <person name="Xu J."/>
            <person name="Martin F.M."/>
        </authorList>
    </citation>
    <scope>NUCLEOTIDE SEQUENCE</scope>
    <source>
        <strain evidence="1">ATCC 28755</strain>
    </source>
</reference>